<dbReference type="RefSeq" id="WP_261919946.1">
    <property type="nucleotide sequence ID" value="NZ_CP022011.1"/>
</dbReference>
<dbReference type="Pfam" id="PF07916">
    <property type="entry name" value="TraG_N"/>
    <property type="match status" value="1"/>
</dbReference>
<evidence type="ECO:0000313" key="5">
    <source>
        <dbReference type="Proteomes" id="UP000955338"/>
    </source>
</evidence>
<keyword evidence="5" id="KW-1185">Reference proteome</keyword>
<keyword evidence="2" id="KW-1133">Transmembrane helix</keyword>
<reference evidence="4" key="1">
    <citation type="submission" date="2017-06" db="EMBL/GenBank/DDBJ databases">
        <title>Genome sequencing of pathogenic and non-pathogenic strains within Bisgaard taxon 40.</title>
        <authorList>
            <person name="Ladner J.T."/>
            <person name="Lovett S.P."/>
            <person name="Koroleva G."/>
            <person name="Lorch J.M."/>
        </authorList>
    </citation>
    <scope>NUCLEOTIDE SEQUENCE</scope>
    <source>
        <strain evidence="4">27576-1-I1</strain>
    </source>
</reference>
<feature type="region of interest" description="Disordered" evidence="1">
    <location>
        <begin position="492"/>
        <end position="516"/>
    </location>
</feature>
<dbReference type="Proteomes" id="UP000955338">
    <property type="component" value="Chromosome"/>
</dbReference>
<evidence type="ECO:0000313" key="4">
    <source>
        <dbReference type="EMBL" id="QDJ13973.1"/>
    </source>
</evidence>
<feature type="transmembrane region" description="Helical" evidence="2">
    <location>
        <begin position="72"/>
        <end position="91"/>
    </location>
</feature>
<organism evidence="4 5">
    <name type="scientific">Mergibacter septicus</name>
    <dbReference type="NCBI Taxonomy" id="221402"/>
    <lineage>
        <taxon>Bacteria</taxon>
        <taxon>Pseudomonadati</taxon>
        <taxon>Pseudomonadota</taxon>
        <taxon>Gammaproteobacteria</taxon>
        <taxon>Pasteurellales</taxon>
        <taxon>Pasteurellaceae</taxon>
        <taxon>Mergibacter</taxon>
    </lineage>
</organism>
<feature type="transmembrane region" description="Helical" evidence="2">
    <location>
        <begin position="372"/>
        <end position="391"/>
    </location>
</feature>
<dbReference type="AlphaFoldDB" id="A0A8D4LLK8"/>
<gene>
    <name evidence="4" type="ORF">CEP48_00290</name>
</gene>
<protein>
    <submittedName>
        <fullName evidence="4">Conjugal transfer protein TraG</fullName>
    </submittedName>
</protein>
<dbReference type="InterPro" id="IPR012931">
    <property type="entry name" value="TraG_N_Proteobacteria"/>
</dbReference>
<sequence>MTTLYVNDYFEYFFTLLGWVINNNIWNLMVDSGAFAIPLVLIVVREWLKVREEGDDEGNKGVLLMPRLEHHLYSAFLVILIACIPSINIAVNTIPYDVDYSLKCGYKVIPTEQTKGFQDLQSSIGNQSPVLPPLWAFTATYSKAITQSAVTSIPCKPDLRQLSFDIKHTKIKDPILRDEYHQFYQQCYVPAKTKLRNSRESLSPELVKDTDWAGSHYFLKTNGFYNYYHAKQPNKRWIYDYERDKGLPNTGAGGYPTCEEWWSDASSGLKERLLDQFEHYTKRSAGQILGASYNDWTDQLVRSMLSNPESITVSSNQAGQASQGYGGELGGGEGWLSTTWTALKRVVSSAGVAVVSGTAAFGFDALRQALPMVQAILIMAFTICIPFVLLFSGYKLQTLVTLIAIQFSIYFLTFWWELARWIDSNLTTALYSSDTHSRLSTNIEGIVNIENDFISNLIMGMSFIFLPIFWVGAMTWAGHRVGNAITNTLNKSTDKTQKGGDEGGEMVKTAAKKGVK</sequence>
<accession>A0A8D4LLK8</accession>
<dbReference type="EMBL" id="CP022011">
    <property type="protein sequence ID" value="QDJ13973.1"/>
    <property type="molecule type" value="Genomic_DNA"/>
</dbReference>
<name>A0A8D4LLK8_9PAST</name>
<feature type="transmembrane region" description="Helical" evidence="2">
    <location>
        <begin position="25"/>
        <end position="44"/>
    </location>
</feature>
<feature type="transmembrane region" description="Helical" evidence="2">
    <location>
        <begin position="398"/>
        <end position="416"/>
    </location>
</feature>
<feature type="compositionally biased region" description="Basic and acidic residues" evidence="1">
    <location>
        <begin position="492"/>
        <end position="501"/>
    </location>
</feature>
<feature type="domain" description="TraG N-terminal Proteobacteria" evidence="3">
    <location>
        <begin position="11"/>
        <end position="493"/>
    </location>
</feature>
<evidence type="ECO:0000256" key="2">
    <source>
        <dbReference type="SAM" id="Phobius"/>
    </source>
</evidence>
<proteinExistence type="predicted"/>
<evidence type="ECO:0000259" key="3">
    <source>
        <dbReference type="Pfam" id="PF07916"/>
    </source>
</evidence>
<feature type="transmembrane region" description="Helical" evidence="2">
    <location>
        <begin position="453"/>
        <end position="473"/>
    </location>
</feature>
<keyword evidence="2" id="KW-0812">Transmembrane</keyword>
<keyword evidence="2" id="KW-0472">Membrane</keyword>
<evidence type="ECO:0000256" key="1">
    <source>
        <dbReference type="SAM" id="MobiDB-lite"/>
    </source>
</evidence>